<organism evidence="8 9">
    <name type="scientific">Sphingomonas hengshuiensis</name>
    <dbReference type="NCBI Taxonomy" id="1609977"/>
    <lineage>
        <taxon>Bacteria</taxon>
        <taxon>Pseudomonadati</taxon>
        <taxon>Pseudomonadota</taxon>
        <taxon>Alphaproteobacteria</taxon>
        <taxon>Sphingomonadales</taxon>
        <taxon>Sphingomonadaceae</taxon>
        <taxon>Sphingomonas</taxon>
    </lineage>
</organism>
<dbReference type="InterPro" id="IPR027417">
    <property type="entry name" value="P-loop_NTPase"/>
</dbReference>
<dbReference type="Proteomes" id="UP000248614">
    <property type="component" value="Unassembled WGS sequence"/>
</dbReference>
<evidence type="ECO:0000256" key="3">
    <source>
        <dbReference type="ARBA" id="ARBA00022695"/>
    </source>
</evidence>
<dbReference type="SUPFAM" id="SSF52540">
    <property type="entry name" value="P-loop containing nucleoside triphosphate hydrolases"/>
    <property type="match status" value="1"/>
</dbReference>
<dbReference type="GO" id="GO:0003887">
    <property type="term" value="F:DNA-directed DNA polymerase activity"/>
    <property type="evidence" value="ECO:0007669"/>
    <property type="project" value="UniProtKB-KW"/>
</dbReference>
<dbReference type="EMBL" id="QFNF01000001">
    <property type="protein sequence ID" value="PZO81111.1"/>
    <property type="molecule type" value="Genomic_DNA"/>
</dbReference>
<keyword evidence="4" id="KW-0235">DNA replication</keyword>
<dbReference type="GO" id="GO:0009360">
    <property type="term" value="C:DNA polymerase III complex"/>
    <property type="evidence" value="ECO:0007669"/>
    <property type="project" value="TreeGrafter"/>
</dbReference>
<keyword evidence="2" id="KW-0808">Transferase</keyword>
<evidence type="ECO:0000313" key="8">
    <source>
        <dbReference type="EMBL" id="PZO81111.1"/>
    </source>
</evidence>
<dbReference type="AlphaFoldDB" id="A0A2W5BDQ3"/>
<keyword evidence="3" id="KW-0548">Nucleotidyltransferase</keyword>
<dbReference type="SUPFAM" id="SSF48019">
    <property type="entry name" value="post-AAA+ oligomerization domain-like"/>
    <property type="match status" value="1"/>
</dbReference>
<dbReference type="InterPro" id="IPR005790">
    <property type="entry name" value="DNA_polIII_delta"/>
</dbReference>
<comment type="caution">
    <text evidence="8">The sequence shown here is derived from an EMBL/GenBank/DDBJ whole genome shotgun (WGS) entry which is preliminary data.</text>
</comment>
<gene>
    <name evidence="8" type="ORF">DI632_00615</name>
</gene>
<comment type="catalytic activity">
    <reaction evidence="7">
        <text>DNA(n) + a 2'-deoxyribonucleoside 5'-triphosphate = DNA(n+1) + diphosphate</text>
        <dbReference type="Rhea" id="RHEA:22508"/>
        <dbReference type="Rhea" id="RHEA-COMP:17339"/>
        <dbReference type="Rhea" id="RHEA-COMP:17340"/>
        <dbReference type="ChEBI" id="CHEBI:33019"/>
        <dbReference type="ChEBI" id="CHEBI:61560"/>
        <dbReference type="ChEBI" id="CHEBI:173112"/>
        <dbReference type="EC" id="2.7.7.7"/>
    </reaction>
</comment>
<evidence type="ECO:0000256" key="7">
    <source>
        <dbReference type="ARBA" id="ARBA00049244"/>
    </source>
</evidence>
<dbReference type="NCBIfam" id="TIGR01128">
    <property type="entry name" value="holA"/>
    <property type="match status" value="1"/>
</dbReference>
<dbReference type="InterPro" id="IPR008921">
    <property type="entry name" value="DNA_pol3_clamp-load_cplx_C"/>
</dbReference>
<dbReference type="Gene3D" id="1.20.272.10">
    <property type="match status" value="1"/>
</dbReference>
<dbReference type="EC" id="2.7.7.7" evidence="1"/>
<comment type="similarity">
    <text evidence="6">Belongs to the DNA polymerase HolA subunit family.</text>
</comment>
<keyword evidence="5" id="KW-0239">DNA-directed DNA polymerase</keyword>
<accession>A0A2W5BDQ3</accession>
<dbReference type="PANTHER" id="PTHR34388:SF1">
    <property type="entry name" value="DNA POLYMERASE III SUBUNIT DELTA"/>
    <property type="match status" value="1"/>
</dbReference>
<dbReference type="GO" id="GO:0006261">
    <property type="term" value="P:DNA-templated DNA replication"/>
    <property type="evidence" value="ECO:0007669"/>
    <property type="project" value="TreeGrafter"/>
</dbReference>
<sequence length="334" mass="34621">MKLRPEQVAAKLDRPGPDIRLYLFHGPDTAGAMALAARLAKGVGDGAERVDIDGAMLKGRPGLLADEAASLSLFGDARHIRVSGMGEESVEAVTLLLAAERAGNPVAAIAPGVKGTSKLVKLVTASLNAVAVACYVPDAAQAAKLAVTMARDHGLRLLGDVPDRLAAVTGGDRAVLASEIEKLALFLDASPERPRDADGEAFDAIGASIADAELGGIVSAMIAGDAAAAALPEMPGGAIPLLRAVARRLLSLAEMRADIDEGESVDRVMERHRVFFKEQAATAQALRRWDAPRLARALERIRDAERAVLSGSGLGDVMTAAEAIAIARAAARGR</sequence>
<evidence type="ECO:0000256" key="1">
    <source>
        <dbReference type="ARBA" id="ARBA00012417"/>
    </source>
</evidence>
<evidence type="ECO:0000256" key="2">
    <source>
        <dbReference type="ARBA" id="ARBA00022679"/>
    </source>
</evidence>
<dbReference type="PANTHER" id="PTHR34388">
    <property type="entry name" value="DNA POLYMERASE III SUBUNIT DELTA"/>
    <property type="match status" value="1"/>
</dbReference>
<name>A0A2W5BDQ3_9SPHN</name>
<evidence type="ECO:0000313" key="9">
    <source>
        <dbReference type="Proteomes" id="UP000248614"/>
    </source>
</evidence>
<dbReference type="GO" id="GO:0003677">
    <property type="term" value="F:DNA binding"/>
    <property type="evidence" value="ECO:0007669"/>
    <property type="project" value="InterPro"/>
</dbReference>
<protein>
    <recommendedName>
        <fullName evidence="1">DNA-directed DNA polymerase</fullName>
        <ecNumber evidence="1">2.7.7.7</ecNumber>
    </recommendedName>
</protein>
<evidence type="ECO:0000256" key="5">
    <source>
        <dbReference type="ARBA" id="ARBA00022932"/>
    </source>
</evidence>
<reference evidence="8 9" key="1">
    <citation type="submission" date="2017-08" db="EMBL/GenBank/DDBJ databases">
        <title>Infants hospitalized years apart are colonized by the same room-sourced microbial strains.</title>
        <authorList>
            <person name="Brooks B."/>
            <person name="Olm M.R."/>
            <person name="Firek B.A."/>
            <person name="Baker R."/>
            <person name="Thomas B.C."/>
            <person name="Morowitz M.J."/>
            <person name="Banfield J.F."/>
        </authorList>
    </citation>
    <scope>NUCLEOTIDE SEQUENCE [LARGE SCALE GENOMIC DNA]</scope>
    <source>
        <strain evidence="8">S2_018_000_R3_110</strain>
    </source>
</reference>
<evidence type="ECO:0000256" key="6">
    <source>
        <dbReference type="ARBA" id="ARBA00034754"/>
    </source>
</evidence>
<proteinExistence type="inferred from homology"/>
<evidence type="ECO:0000256" key="4">
    <source>
        <dbReference type="ARBA" id="ARBA00022705"/>
    </source>
</evidence>